<dbReference type="EMBL" id="SGPM01000293">
    <property type="protein sequence ID" value="THH26955.1"/>
    <property type="molecule type" value="Genomic_DNA"/>
</dbReference>
<keyword evidence="3" id="KW-1185">Reference proteome</keyword>
<feature type="non-terminal residue" evidence="2">
    <location>
        <position position="105"/>
    </location>
</feature>
<gene>
    <name evidence="2" type="ORF">EUX98_g7225</name>
</gene>
<comment type="caution">
    <text evidence="2">The sequence shown here is derived from an EMBL/GenBank/DDBJ whole genome shotgun (WGS) entry which is preliminary data.</text>
</comment>
<dbReference type="Proteomes" id="UP000308730">
    <property type="component" value="Unassembled WGS sequence"/>
</dbReference>
<reference evidence="2 3" key="1">
    <citation type="submission" date="2019-02" db="EMBL/GenBank/DDBJ databases">
        <title>Genome sequencing of the rare red list fungi Antrodiella citrinella (Flaviporus citrinellus).</title>
        <authorList>
            <person name="Buettner E."/>
            <person name="Kellner H."/>
        </authorList>
    </citation>
    <scope>NUCLEOTIDE SEQUENCE [LARGE SCALE GENOMIC DNA]</scope>
    <source>
        <strain evidence="2 3">DSM 108506</strain>
    </source>
</reference>
<sequence>MPKRSASASPGHKPPSKVPRTDDPIDKALREQPRVMYALGVLRDDNAKDVHTLAWGAILMEVLTVLGLHTNAAMSSGLYDLPDAGSEILEALKKTPASFDPIRQH</sequence>
<evidence type="ECO:0000313" key="3">
    <source>
        <dbReference type="Proteomes" id="UP000308730"/>
    </source>
</evidence>
<dbReference type="AlphaFoldDB" id="A0A4S4MMM1"/>
<protein>
    <submittedName>
        <fullName evidence="2">Uncharacterized protein</fullName>
    </submittedName>
</protein>
<evidence type="ECO:0000313" key="2">
    <source>
        <dbReference type="EMBL" id="THH26955.1"/>
    </source>
</evidence>
<proteinExistence type="predicted"/>
<feature type="region of interest" description="Disordered" evidence="1">
    <location>
        <begin position="1"/>
        <end position="27"/>
    </location>
</feature>
<organism evidence="2 3">
    <name type="scientific">Antrodiella citrinella</name>
    <dbReference type="NCBI Taxonomy" id="2447956"/>
    <lineage>
        <taxon>Eukaryota</taxon>
        <taxon>Fungi</taxon>
        <taxon>Dikarya</taxon>
        <taxon>Basidiomycota</taxon>
        <taxon>Agaricomycotina</taxon>
        <taxon>Agaricomycetes</taxon>
        <taxon>Polyporales</taxon>
        <taxon>Steccherinaceae</taxon>
        <taxon>Antrodiella</taxon>
    </lineage>
</organism>
<evidence type="ECO:0000256" key="1">
    <source>
        <dbReference type="SAM" id="MobiDB-lite"/>
    </source>
</evidence>
<accession>A0A4S4MMM1</accession>
<name>A0A4S4MMM1_9APHY</name>